<gene>
    <name evidence="7" type="ORF">KYE46_08435</name>
</gene>
<evidence type="ECO:0000259" key="6">
    <source>
        <dbReference type="Pfam" id="PF25954"/>
    </source>
</evidence>
<feature type="compositionally biased region" description="Low complexity" evidence="3">
    <location>
        <begin position="1"/>
        <end position="17"/>
    </location>
</feature>
<evidence type="ECO:0000313" key="7">
    <source>
        <dbReference type="EMBL" id="QXT41222.1"/>
    </source>
</evidence>
<organism evidence="7 8">
    <name type="scientific">Gymnodinialimonas ceratoperidinii</name>
    <dbReference type="NCBI Taxonomy" id="2856823"/>
    <lineage>
        <taxon>Bacteria</taxon>
        <taxon>Pseudomonadati</taxon>
        <taxon>Pseudomonadota</taxon>
        <taxon>Alphaproteobacteria</taxon>
        <taxon>Rhodobacterales</taxon>
        <taxon>Paracoccaceae</taxon>
        <taxon>Gymnodinialimonas</taxon>
    </lineage>
</organism>
<dbReference type="InterPro" id="IPR058625">
    <property type="entry name" value="MdtA-like_BSH"/>
</dbReference>
<dbReference type="RefSeq" id="WP_219004879.1">
    <property type="nucleotide sequence ID" value="NZ_CP079194.1"/>
</dbReference>
<evidence type="ECO:0000256" key="3">
    <source>
        <dbReference type="SAM" id="MobiDB-lite"/>
    </source>
</evidence>
<dbReference type="Pfam" id="PF25954">
    <property type="entry name" value="Beta-barrel_RND_2"/>
    <property type="match status" value="1"/>
</dbReference>
<feature type="coiled-coil region" evidence="2">
    <location>
        <begin position="161"/>
        <end position="226"/>
    </location>
</feature>
<dbReference type="Pfam" id="PF25917">
    <property type="entry name" value="BSH_RND"/>
    <property type="match status" value="1"/>
</dbReference>
<dbReference type="PANTHER" id="PTHR30469">
    <property type="entry name" value="MULTIDRUG RESISTANCE PROTEIN MDTA"/>
    <property type="match status" value="1"/>
</dbReference>
<feature type="compositionally biased region" description="Low complexity" evidence="3">
    <location>
        <begin position="33"/>
        <end position="50"/>
    </location>
</feature>
<keyword evidence="4" id="KW-1133">Transmembrane helix</keyword>
<dbReference type="AlphaFoldDB" id="A0A8F6U0N7"/>
<keyword evidence="2" id="KW-0175">Coiled coil</keyword>
<dbReference type="InterPro" id="IPR058792">
    <property type="entry name" value="Beta-barrel_RND_2"/>
</dbReference>
<protein>
    <submittedName>
        <fullName evidence="7">Efflux RND transporter periplasmic adaptor subunit</fullName>
    </submittedName>
</protein>
<name>A0A8F6U0N7_9RHOB</name>
<accession>A0A8F6U0N7</accession>
<evidence type="ECO:0000256" key="1">
    <source>
        <dbReference type="ARBA" id="ARBA00009477"/>
    </source>
</evidence>
<dbReference type="EMBL" id="CP079194">
    <property type="protein sequence ID" value="QXT41222.1"/>
    <property type="molecule type" value="Genomic_DNA"/>
</dbReference>
<evidence type="ECO:0000313" key="8">
    <source>
        <dbReference type="Proteomes" id="UP000825009"/>
    </source>
</evidence>
<reference evidence="7 8" key="1">
    <citation type="submission" date="2021-07" db="EMBL/GenBank/DDBJ databases">
        <title>A novel Jannaschia species isolated from marine dinoflagellate Ceratoperidinium margalefii.</title>
        <authorList>
            <person name="Jiang Y."/>
            <person name="Li Z."/>
        </authorList>
    </citation>
    <scope>NUCLEOTIDE SEQUENCE [LARGE SCALE GENOMIC DNA]</scope>
    <source>
        <strain evidence="7 8">J12C1-MA-4</strain>
    </source>
</reference>
<sequence length="412" mass="43415">MTKPAETSSAADTEAASPQDAPDATPQAETRAPDAAPEAAPADAPQNPAALRFDTDKGSSRSIWIASLLTLALVGWMGSGFIIPSEEAETEIDAVSEPLPVAVAVERSTAQPVTLYFNAEGQALPDRDTMIRAEASGDIAELMVSMGDYVSEGDPLARIGSERVEAELTRAQQEVTRTQRDLENAETLLERGVATQDRVQTARSAFAQAEAQLSAAEEARENLLIVAPFDGRIEGLGIDAGEFVQAGAEVGRIVDNSPLTVSFQVPQQALSRLESGQPAQVTFITGETREATVSFVGTSAVQSTRTFLAEVTLPNADGAIAAGISAEVTIPTAQITAHFLSPSIVSLSPEGQLGIKTVDAENIVQFYPIEIVRSEIDGIWVTGLPEQIDVITVGQGYVNDGETVRPSVQEAS</sequence>
<comment type="similarity">
    <text evidence="1">Belongs to the membrane fusion protein (MFP) (TC 8.A.1) family.</text>
</comment>
<feature type="region of interest" description="Disordered" evidence="3">
    <location>
        <begin position="1"/>
        <end position="55"/>
    </location>
</feature>
<keyword evidence="4" id="KW-0812">Transmembrane</keyword>
<dbReference type="NCBIfam" id="TIGR01730">
    <property type="entry name" value="RND_mfp"/>
    <property type="match status" value="1"/>
</dbReference>
<keyword evidence="4" id="KW-0472">Membrane</keyword>
<dbReference type="KEGG" id="gce:KYE46_08435"/>
<dbReference type="GO" id="GO:0015562">
    <property type="term" value="F:efflux transmembrane transporter activity"/>
    <property type="evidence" value="ECO:0007669"/>
    <property type="project" value="TreeGrafter"/>
</dbReference>
<dbReference type="PANTHER" id="PTHR30469:SF29">
    <property type="entry name" value="BLR2860 PROTEIN"/>
    <property type="match status" value="1"/>
</dbReference>
<dbReference type="InterPro" id="IPR006143">
    <property type="entry name" value="RND_pump_MFP"/>
</dbReference>
<feature type="transmembrane region" description="Helical" evidence="4">
    <location>
        <begin position="62"/>
        <end position="83"/>
    </location>
</feature>
<feature type="domain" description="Multidrug resistance protein MdtA-like barrel-sandwich hybrid" evidence="5">
    <location>
        <begin position="130"/>
        <end position="254"/>
    </location>
</feature>
<dbReference type="Proteomes" id="UP000825009">
    <property type="component" value="Chromosome"/>
</dbReference>
<proteinExistence type="inferred from homology"/>
<feature type="domain" description="CusB-like beta-barrel" evidence="6">
    <location>
        <begin position="261"/>
        <end position="331"/>
    </location>
</feature>
<keyword evidence="8" id="KW-1185">Reference proteome</keyword>
<evidence type="ECO:0000256" key="2">
    <source>
        <dbReference type="SAM" id="Coils"/>
    </source>
</evidence>
<evidence type="ECO:0000259" key="5">
    <source>
        <dbReference type="Pfam" id="PF25917"/>
    </source>
</evidence>
<dbReference type="GO" id="GO:1990281">
    <property type="term" value="C:efflux pump complex"/>
    <property type="evidence" value="ECO:0007669"/>
    <property type="project" value="TreeGrafter"/>
</dbReference>
<evidence type="ECO:0000256" key="4">
    <source>
        <dbReference type="SAM" id="Phobius"/>
    </source>
</evidence>